<evidence type="ECO:0000313" key="4">
    <source>
        <dbReference type="EMBL" id="EHR36627.1"/>
    </source>
</evidence>
<gene>
    <name evidence="4" type="ORF">HMPREF9708_01299</name>
</gene>
<dbReference type="OrthoDB" id="390105at2"/>
<reference evidence="4 5" key="1">
    <citation type="submission" date="2012-01" db="EMBL/GenBank/DDBJ databases">
        <title>The Genome Sequence of Facklamia languida CCUG 37842.</title>
        <authorList>
            <consortium name="The Broad Institute Genome Sequencing Platform"/>
            <person name="Earl A."/>
            <person name="Ward D."/>
            <person name="Feldgarden M."/>
            <person name="Gevers D."/>
            <person name="Huys G."/>
            <person name="Young S.K."/>
            <person name="Zeng Q."/>
            <person name="Gargeya S."/>
            <person name="Fitzgerald M."/>
            <person name="Haas B."/>
            <person name="Abouelleil A."/>
            <person name="Alvarado L."/>
            <person name="Arachchi H.M."/>
            <person name="Berlin A."/>
            <person name="Chapman S.B."/>
            <person name="Gearin G."/>
            <person name="Goldberg J."/>
            <person name="Griggs A."/>
            <person name="Gujja S."/>
            <person name="Hansen M."/>
            <person name="Heiman D."/>
            <person name="Howarth C."/>
            <person name="Larimer J."/>
            <person name="Lui A."/>
            <person name="MacDonald P.J.P."/>
            <person name="McCowen C."/>
            <person name="Montmayeur A."/>
            <person name="Murphy C."/>
            <person name="Neiman D."/>
            <person name="Pearson M."/>
            <person name="Priest M."/>
            <person name="Roberts A."/>
            <person name="Saif S."/>
            <person name="Shea T."/>
            <person name="Sisk P."/>
            <person name="Stolte C."/>
            <person name="Sykes S."/>
            <person name="Wortman J."/>
            <person name="Nusbaum C."/>
            <person name="Birren B."/>
        </authorList>
    </citation>
    <scope>NUCLEOTIDE SEQUENCE [LARGE SCALE GENOMIC DNA]</scope>
    <source>
        <strain evidence="4 5">CCUG 37842</strain>
    </source>
</reference>
<comment type="subcellular location">
    <subcellularLocation>
        <location evidence="2">Cytoplasm</location>
    </subcellularLocation>
</comment>
<evidence type="ECO:0000256" key="3">
    <source>
        <dbReference type="SAM" id="MobiDB-lite"/>
    </source>
</evidence>
<dbReference type="AlphaFoldDB" id="H3NKB0"/>
<dbReference type="Gene3D" id="1.10.287.540">
    <property type="entry name" value="Helix hairpin bin"/>
    <property type="match status" value="1"/>
</dbReference>
<dbReference type="RefSeq" id="WP_006309504.1">
    <property type="nucleotide sequence ID" value="NZ_JH601133.1"/>
</dbReference>
<accession>H3NKB0</accession>
<dbReference type="eggNOG" id="COG4224">
    <property type="taxonomic scope" value="Bacteria"/>
</dbReference>
<comment type="similarity">
    <text evidence="2">Belongs to the UPF0291 family.</text>
</comment>
<evidence type="ECO:0000256" key="2">
    <source>
        <dbReference type="HAMAP-Rule" id="MF_01103"/>
    </source>
</evidence>
<dbReference type="Pfam" id="PF05979">
    <property type="entry name" value="DUF896"/>
    <property type="match status" value="1"/>
</dbReference>
<keyword evidence="1 2" id="KW-0963">Cytoplasm</keyword>
<name>H3NKB0_9LACT</name>
<evidence type="ECO:0000313" key="5">
    <source>
        <dbReference type="Proteomes" id="UP000006190"/>
    </source>
</evidence>
<dbReference type="SUPFAM" id="SSF158221">
    <property type="entry name" value="YnzC-like"/>
    <property type="match status" value="1"/>
</dbReference>
<dbReference type="PATRIC" id="fig|883113.3.peg.1296"/>
<dbReference type="PANTHER" id="PTHR37300:SF1">
    <property type="entry name" value="UPF0291 PROTEIN YNZC"/>
    <property type="match status" value="1"/>
</dbReference>
<dbReference type="HAMAP" id="MF_01103">
    <property type="entry name" value="UPF0291"/>
    <property type="match status" value="1"/>
</dbReference>
<dbReference type="InterPro" id="IPR009242">
    <property type="entry name" value="DUF896"/>
</dbReference>
<feature type="region of interest" description="Disordered" evidence="3">
    <location>
        <begin position="55"/>
        <end position="81"/>
    </location>
</feature>
<proteinExistence type="inferred from homology"/>
<dbReference type="Proteomes" id="UP000006190">
    <property type="component" value="Unassembled WGS sequence"/>
</dbReference>
<dbReference type="HOGENOM" id="CLU_173137_0_2_9"/>
<dbReference type="PANTHER" id="PTHR37300">
    <property type="entry name" value="UPF0291 PROTEIN CBO2609/CLC_2481"/>
    <property type="match status" value="1"/>
</dbReference>
<comment type="caution">
    <text evidence="4">The sequence shown here is derived from an EMBL/GenBank/DDBJ whole genome shotgun (WGS) entry which is preliminary data.</text>
</comment>
<protein>
    <recommendedName>
        <fullName evidence="2">UPF0291 protein HMPREF9708_01299</fullName>
    </recommendedName>
</protein>
<evidence type="ECO:0000256" key="1">
    <source>
        <dbReference type="ARBA" id="ARBA00022490"/>
    </source>
</evidence>
<dbReference type="STRING" id="883113.HMPREF9708_01299"/>
<sequence>MEKNLIDRINQLARKQKAQGLTDQEKIEQKALRQDYLSQFRQQMKAQIEGIRVFDPQGNEITPDKVKRMQDQKKSEPAQDN</sequence>
<feature type="compositionally biased region" description="Basic and acidic residues" evidence="3">
    <location>
        <begin position="62"/>
        <end position="81"/>
    </location>
</feature>
<organism evidence="4 5">
    <name type="scientific">Facklamia languida CCUG 37842</name>
    <dbReference type="NCBI Taxonomy" id="883113"/>
    <lineage>
        <taxon>Bacteria</taxon>
        <taxon>Bacillati</taxon>
        <taxon>Bacillota</taxon>
        <taxon>Bacilli</taxon>
        <taxon>Lactobacillales</taxon>
        <taxon>Aerococcaceae</taxon>
        <taxon>Facklamia</taxon>
    </lineage>
</organism>
<keyword evidence="5" id="KW-1185">Reference proteome</keyword>
<dbReference type="EMBL" id="AGEG01000014">
    <property type="protein sequence ID" value="EHR36627.1"/>
    <property type="molecule type" value="Genomic_DNA"/>
</dbReference>
<dbReference type="GO" id="GO:0005737">
    <property type="term" value="C:cytoplasm"/>
    <property type="evidence" value="ECO:0007669"/>
    <property type="project" value="UniProtKB-SubCell"/>
</dbReference>